<feature type="DNA-binding region" description="H-T-H motif" evidence="2">
    <location>
        <begin position="33"/>
        <end position="52"/>
    </location>
</feature>
<dbReference type="InterPro" id="IPR041678">
    <property type="entry name" value="TetR_C_16"/>
</dbReference>
<reference evidence="4" key="1">
    <citation type="submission" date="2023-02" db="EMBL/GenBank/DDBJ databases">
        <title>Actinomadura rubrobrunea NBRC 14622.</title>
        <authorList>
            <person name="Ichikawa N."/>
            <person name="Sato H."/>
            <person name="Tonouchi N."/>
        </authorList>
    </citation>
    <scope>NUCLEOTIDE SEQUENCE</scope>
    <source>
        <strain evidence="4">NBRC 14622</strain>
    </source>
</reference>
<dbReference type="PANTHER" id="PTHR30055">
    <property type="entry name" value="HTH-TYPE TRANSCRIPTIONAL REGULATOR RUTR"/>
    <property type="match status" value="1"/>
</dbReference>
<protein>
    <submittedName>
        <fullName evidence="4">TetR family transcriptional regulator</fullName>
    </submittedName>
</protein>
<dbReference type="Pfam" id="PF17920">
    <property type="entry name" value="TetR_C_16"/>
    <property type="match status" value="1"/>
</dbReference>
<evidence type="ECO:0000256" key="1">
    <source>
        <dbReference type="ARBA" id="ARBA00023125"/>
    </source>
</evidence>
<dbReference type="PRINTS" id="PR00455">
    <property type="entry name" value="HTHTETR"/>
</dbReference>
<keyword evidence="5" id="KW-1185">Reference proteome</keyword>
<dbReference type="SUPFAM" id="SSF48498">
    <property type="entry name" value="Tetracyclin repressor-like, C-terminal domain"/>
    <property type="match status" value="1"/>
</dbReference>
<dbReference type="Pfam" id="PF00440">
    <property type="entry name" value="TetR_N"/>
    <property type="match status" value="1"/>
</dbReference>
<dbReference type="Proteomes" id="UP001165124">
    <property type="component" value="Unassembled WGS sequence"/>
</dbReference>
<dbReference type="EMBL" id="BSRZ01000012">
    <property type="protein sequence ID" value="GLW66110.1"/>
    <property type="molecule type" value="Genomic_DNA"/>
</dbReference>
<dbReference type="InterPro" id="IPR050109">
    <property type="entry name" value="HTH-type_TetR-like_transc_reg"/>
</dbReference>
<sequence length="192" mass="20369">MGSSRAERRRRSEQRILAAARTLFAERGFERTTIRAVAASAGVDPALVMQYFGSKQRLFERAVRASAAPEADQGPDDVVENFLESLRVKLGGLPPVSQATLRSMLTHPDAAAAARSALTDQIDRLAAALPGDDAALRAALATALMLGVTLGHQMLDLPPLADAPPDEIARLLRPAVQALLTDPPPPPDRAPA</sequence>
<dbReference type="PROSITE" id="PS50977">
    <property type="entry name" value="HTH_TETR_2"/>
    <property type="match status" value="1"/>
</dbReference>
<dbReference type="SUPFAM" id="SSF46689">
    <property type="entry name" value="Homeodomain-like"/>
    <property type="match status" value="1"/>
</dbReference>
<comment type="caution">
    <text evidence="4">The sequence shown here is derived from an EMBL/GenBank/DDBJ whole genome shotgun (WGS) entry which is preliminary data.</text>
</comment>
<gene>
    <name evidence="4" type="ORF">Arub01_43540</name>
</gene>
<proteinExistence type="predicted"/>
<organism evidence="4 5">
    <name type="scientific">Actinomadura rubrobrunea</name>
    <dbReference type="NCBI Taxonomy" id="115335"/>
    <lineage>
        <taxon>Bacteria</taxon>
        <taxon>Bacillati</taxon>
        <taxon>Actinomycetota</taxon>
        <taxon>Actinomycetes</taxon>
        <taxon>Streptosporangiales</taxon>
        <taxon>Thermomonosporaceae</taxon>
        <taxon>Actinomadura</taxon>
    </lineage>
</organism>
<feature type="domain" description="HTH tetR-type" evidence="3">
    <location>
        <begin position="10"/>
        <end position="70"/>
    </location>
</feature>
<dbReference type="InterPro" id="IPR036271">
    <property type="entry name" value="Tet_transcr_reg_TetR-rel_C_sf"/>
</dbReference>
<keyword evidence="1 2" id="KW-0238">DNA-binding</keyword>
<evidence type="ECO:0000259" key="3">
    <source>
        <dbReference type="PROSITE" id="PS50977"/>
    </source>
</evidence>
<dbReference type="Gene3D" id="1.10.357.10">
    <property type="entry name" value="Tetracycline Repressor, domain 2"/>
    <property type="match status" value="1"/>
</dbReference>
<dbReference type="GO" id="GO:0003700">
    <property type="term" value="F:DNA-binding transcription factor activity"/>
    <property type="evidence" value="ECO:0007669"/>
    <property type="project" value="TreeGrafter"/>
</dbReference>
<evidence type="ECO:0000313" key="5">
    <source>
        <dbReference type="Proteomes" id="UP001165124"/>
    </source>
</evidence>
<dbReference type="InterPro" id="IPR001647">
    <property type="entry name" value="HTH_TetR"/>
</dbReference>
<dbReference type="GO" id="GO:0000976">
    <property type="term" value="F:transcription cis-regulatory region binding"/>
    <property type="evidence" value="ECO:0007669"/>
    <property type="project" value="TreeGrafter"/>
</dbReference>
<dbReference type="RefSeq" id="WP_067909411.1">
    <property type="nucleotide sequence ID" value="NZ_BSRZ01000012.1"/>
</dbReference>
<dbReference type="PANTHER" id="PTHR30055:SF235">
    <property type="entry name" value="TRANSCRIPTIONAL REGULATORY PROTEIN"/>
    <property type="match status" value="1"/>
</dbReference>
<name>A0A9W6UYV8_9ACTN</name>
<evidence type="ECO:0000256" key="2">
    <source>
        <dbReference type="PROSITE-ProRule" id="PRU00335"/>
    </source>
</evidence>
<accession>A0A9W6UYV8</accession>
<dbReference type="InterPro" id="IPR009057">
    <property type="entry name" value="Homeodomain-like_sf"/>
</dbReference>
<dbReference type="Gene3D" id="1.10.10.60">
    <property type="entry name" value="Homeodomain-like"/>
    <property type="match status" value="1"/>
</dbReference>
<dbReference type="AlphaFoldDB" id="A0A9W6UYV8"/>
<evidence type="ECO:0000313" key="4">
    <source>
        <dbReference type="EMBL" id="GLW66110.1"/>
    </source>
</evidence>